<dbReference type="EMBL" id="KV440978">
    <property type="protein sequence ID" value="OAD75151.1"/>
    <property type="molecule type" value="Genomic_DNA"/>
</dbReference>
<dbReference type="VEuPathDB" id="FungiDB:PHYBLDRAFT_67913"/>
<name>A0A163AQV4_PHYB8</name>
<dbReference type="RefSeq" id="XP_018293191.1">
    <property type="nucleotide sequence ID" value="XM_018441864.1"/>
</dbReference>
<protein>
    <submittedName>
        <fullName evidence="1">Uncharacterized protein</fullName>
    </submittedName>
</protein>
<sequence>MQEVKVKLKLKLKTVFCKERPYSARRVPANLFILQKRNFDSTSLKVLRGSLRAPWKHQKKYIYMYSAQSKRTKIPWSNLQTYNRIFAESNLVNQQSRYQRFE</sequence>
<proteinExistence type="predicted"/>
<dbReference type="InParanoid" id="A0A163AQV4"/>
<evidence type="ECO:0000313" key="2">
    <source>
        <dbReference type="Proteomes" id="UP000077315"/>
    </source>
</evidence>
<accession>A0A163AQV4</accession>
<dbReference type="Proteomes" id="UP000077315">
    <property type="component" value="Unassembled WGS sequence"/>
</dbReference>
<keyword evidence="2" id="KW-1185">Reference proteome</keyword>
<reference evidence="2" key="1">
    <citation type="submission" date="2015-06" db="EMBL/GenBank/DDBJ databases">
        <title>Expansion of signal transduction pathways in fungi by whole-genome duplication.</title>
        <authorList>
            <consortium name="DOE Joint Genome Institute"/>
            <person name="Corrochano L.M."/>
            <person name="Kuo A."/>
            <person name="Marcet-Houben M."/>
            <person name="Polaino S."/>
            <person name="Salamov A."/>
            <person name="Villalobos J.M."/>
            <person name="Alvarez M.I."/>
            <person name="Avalos J."/>
            <person name="Benito E.P."/>
            <person name="Benoit I."/>
            <person name="Burger G."/>
            <person name="Camino L.P."/>
            <person name="Canovas D."/>
            <person name="Cerda-Olmedo E."/>
            <person name="Cheng J.-F."/>
            <person name="Dominguez A."/>
            <person name="Elias M."/>
            <person name="Eslava A.P."/>
            <person name="Glaser F."/>
            <person name="Grimwood J."/>
            <person name="Gutierrez G."/>
            <person name="Heitman J."/>
            <person name="Henrissat B."/>
            <person name="Iturriaga E.A."/>
            <person name="Lang B.F."/>
            <person name="Lavin J.L."/>
            <person name="Lee S."/>
            <person name="Li W."/>
            <person name="Lindquist E."/>
            <person name="Lopez-Garcia S."/>
            <person name="Luque E.M."/>
            <person name="Marcos A.T."/>
            <person name="Martin J."/>
            <person name="McCluskey K."/>
            <person name="Medina H.R."/>
            <person name="Miralles-Duran A."/>
            <person name="Miyazaki A."/>
            <person name="Munoz-Torres E."/>
            <person name="Oguiza J.A."/>
            <person name="Ohm R."/>
            <person name="Olmedo M."/>
            <person name="Orejas M."/>
            <person name="Ortiz-Castellanos L."/>
            <person name="Pisabarro A.G."/>
            <person name="Rodriguez-Romero J."/>
            <person name="Ruiz-Herrera J."/>
            <person name="Ruiz-Vazquez R."/>
            <person name="Sanz C."/>
            <person name="Schackwitz W."/>
            <person name="Schmutz J."/>
            <person name="Shahriari M."/>
            <person name="Shelest E."/>
            <person name="Silva-Franco F."/>
            <person name="Soanes D."/>
            <person name="Syed K."/>
            <person name="Tagua V.G."/>
            <person name="Talbot N.J."/>
            <person name="Thon M."/>
            <person name="De vries R.P."/>
            <person name="Wiebenga A."/>
            <person name="Yadav J.S."/>
            <person name="Braun E.L."/>
            <person name="Baker S."/>
            <person name="Garre V."/>
            <person name="Horwitz B."/>
            <person name="Torres-Martinez S."/>
            <person name="Idnurm A."/>
            <person name="Herrera-Estrella A."/>
            <person name="Gabaldon T."/>
            <person name="Grigoriev I.V."/>
        </authorList>
    </citation>
    <scope>NUCLEOTIDE SEQUENCE [LARGE SCALE GENOMIC DNA]</scope>
    <source>
        <strain evidence="2">NRRL 1555(-)</strain>
    </source>
</reference>
<organism evidence="1 2">
    <name type="scientific">Phycomyces blakesleeanus (strain ATCC 8743b / DSM 1359 / FGSC 10004 / NBRC 33097 / NRRL 1555)</name>
    <dbReference type="NCBI Taxonomy" id="763407"/>
    <lineage>
        <taxon>Eukaryota</taxon>
        <taxon>Fungi</taxon>
        <taxon>Fungi incertae sedis</taxon>
        <taxon>Mucoromycota</taxon>
        <taxon>Mucoromycotina</taxon>
        <taxon>Mucoromycetes</taxon>
        <taxon>Mucorales</taxon>
        <taxon>Phycomycetaceae</taxon>
        <taxon>Phycomyces</taxon>
    </lineage>
</organism>
<dbReference type="GeneID" id="29002770"/>
<gene>
    <name evidence="1" type="ORF">PHYBLDRAFT_67913</name>
</gene>
<evidence type="ECO:0000313" key="1">
    <source>
        <dbReference type="EMBL" id="OAD75151.1"/>
    </source>
</evidence>
<dbReference type="AlphaFoldDB" id="A0A163AQV4"/>